<protein>
    <recommendedName>
        <fullName evidence="5">Transposase, Ptta/En/Spm, plant</fullName>
    </recommendedName>
</protein>
<dbReference type="Proteomes" id="UP000595140">
    <property type="component" value="Unassembled WGS sequence"/>
</dbReference>
<evidence type="ECO:0000313" key="4">
    <source>
        <dbReference type="Proteomes" id="UP000595140"/>
    </source>
</evidence>
<dbReference type="OrthoDB" id="1751912at2759"/>
<keyword evidence="1" id="KW-0175">Coiled coil</keyword>
<dbReference type="EMBL" id="OOIL02000230">
    <property type="protein sequence ID" value="VFQ62651.1"/>
    <property type="molecule type" value="Genomic_DNA"/>
</dbReference>
<sequence>MAKTSFTETGFQSQNEVHVSADIGHVESDEEVTLQTPTIVGKYGKNFNTEAQIGDEECHIQERETNVQKKVKGRGNNKRKVLDKSVFVELNEDNVPVSDSQRQMSSLIGTLVRDPRKLPLDCFDWRKMEEAKKELIWTEVKRSYNFPEGKEPREWVIMKAHASWKDYKSELKEKYFNGKTLAIALQNRPQHIPPNMWTNLVEFWSSDLGKKRSEIGIKNRGKNRVPHYSGTRSHARVRANEEAKGNKIDKLGTWLLTHEPKKGSKLDDISAMKKELILKKLDTLKDIEVGAPACDEVFEKIVGEDKNGYAKTFGMGIRVPRSCTKRCALKEEKAKRLKIEQEHEATKERLQNLEDVVALLLNSMGSKANQSEINDLMTDGNTTTEKSHDEDRWNKDDEAENDELEDLYRDEH</sequence>
<evidence type="ECO:0008006" key="5">
    <source>
        <dbReference type="Google" id="ProtNLM"/>
    </source>
</evidence>
<gene>
    <name evidence="3" type="ORF">CCAM_LOCUS4427</name>
</gene>
<organism evidence="3 4">
    <name type="scientific">Cuscuta campestris</name>
    <dbReference type="NCBI Taxonomy" id="132261"/>
    <lineage>
        <taxon>Eukaryota</taxon>
        <taxon>Viridiplantae</taxon>
        <taxon>Streptophyta</taxon>
        <taxon>Embryophyta</taxon>
        <taxon>Tracheophyta</taxon>
        <taxon>Spermatophyta</taxon>
        <taxon>Magnoliopsida</taxon>
        <taxon>eudicotyledons</taxon>
        <taxon>Gunneridae</taxon>
        <taxon>Pentapetalae</taxon>
        <taxon>asterids</taxon>
        <taxon>lamiids</taxon>
        <taxon>Solanales</taxon>
        <taxon>Convolvulaceae</taxon>
        <taxon>Cuscuteae</taxon>
        <taxon>Cuscuta</taxon>
        <taxon>Cuscuta subgen. Grammica</taxon>
        <taxon>Cuscuta sect. Cleistogrammica</taxon>
    </lineage>
</organism>
<evidence type="ECO:0000256" key="2">
    <source>
        <dbReference type="SAM" id="MobiDB-lite"/>
    </source>
</evidence>
<dbReference type="AlphaFoldDB" id="A0A484K9I3"/>
<feature type="region of interest" description="Disordered" evidence="2">
    <location>
        <begin position="371"/>
        <end position="412"/>
    </location>
</feature>
<keyword evidence="4" id="KW-1185">Reference proteome</keyword>
<proteinExistence type="predicted"/>
<feature type="compositionally biased region" description="Polar residues" evidence="2">
    <location>
        <begin position="371"/>
        <end position="384"/>
    </location>
</feature>
<dbReference type="PANTHER" id="PTHR33144:SF55">
    <property type="entry name" value="CHROMATIN REMODELER BROMODOMAIN FAMILY"/>
    <property type="match status" value="1"/>
</dbReference>
<feature type="coiled-coil region" evidence="1">
    <location>
        <begin position="329"/>
        <end position="363"/>
    </location>
</feature>
<evidence type="ECO:0000313" key="3">
    <source>
        <dbReference type="EMBL" id="VFQ62651.1"/>
    </source>
</evidence>
<feature type="compositionally biased region" description="Basic and acidic residues" evidence="2">
    <location>
        <begin position="385"/>
        <end position="396"/>
    </location>
</feature>
<name>A0A484K9I3_9ASTE</name>
<reference evidence="3 4" key="1">
    <citation type="submission" date="2018-04" db="EMBL/GenBank/DDBJ databases">
        <authorList>
            <person name="Vogel A."/>
        </authorList>
    </citation>
    <scope>NUCLEOTIDE SEQUENCE [LARGE SCALE GENOMIC DNA]</scope>
</reference>
<dbReference type="PANTHER" id="PTHR33144">
    <property type="entry name" value="OS10G0409366 PROTEIN-RELATED"/>
    <property type="match status" value="1"/>
</dbReference>
<dbReference type="Pfam" id="PF03004">
    <property type="entry name" value="Transposase_24"/>
    <property type="match status" value="1"/>
</dbReference>
<accession>A0A484K9I3</accession>
<dbReference type="InterPro" id="IPR004252">
    <property type="entry name" value="Probable_transposase_24"/>
</dbReference>
<evidence type="ECO:0000256" key="1">
    <source>
        <dbReference type="SAM" id="Coils"/>
    </source>
</evidence>